<keyword evidence="14" id="KW-1185">Reference proteome</keyword>
<feature type="transmembrane region" description="Helical" evidence="11">
    <location>
        <begin position="33"/>
        <end position="54"/>
    </location>
</feature>
<comment type="function">
    <text evidence="8">May function as sterol isomerase.</text>
</comment>
<evidence type="ECO:0000256" key="3">
    <source>
        <dbReference type="ARBA" id="ARBA00022737"/>
    </source>
</evidence>
<evidence type="ECO:0000256" key="5">
    <source>
        <dbReference type="ARBA" id="ARBA00023136"/>
    </source>
</evidence>
<dbReference type="PROSITE" id="PS51751">
    <property type="entry name" value="EXPERA"/>
    <property type="match status" value="2"/>
</dbReference>
<dbReference type="InterPro" id="IPR033118">
    <property type="entry name" value="EXPERA"/>
</dbReference>
<evidence type="ECO:0000256" key="11">
    <source>
        <dbReference type="SAM" id="Phobius"/>
    </source>
</evidence>
<dbReference type="Pfam" id="PF05241">
    <property type="entry name" value="EBP"/>
    <property type="match status" value="1"/>
</dbReference>
<feature type="domain" description="EXPERA" evidence="12">
    <location>
        <begin position="60"/>
        <end position="183"/>
    </location>
</feature>
<feature type="transmembrane region" description="Helical" evidence="11">
    <location>
        <begin position="140"/>
        <end position="157"/>
    </location>
</feature>
<evidence type="ECO:0000259" key="12">
    <source>
        <dbReference type="PROSITE" id="PS51751"/>
    </source>
</evidence>
<dbReference type="CDD" id="cd21106">
    <property type="entry name" value="TM6SF1-like"/>
    <property type="match status" value="1"/>
</dbReference>
<evidence type="ECO:0000256" key="7">
    <source>
        <dbReference type="ARBA" id="ARBA00034760"/>
    </source>
</evidence>
<dbReference type="Pfam" id="PF26083">
    <property type="entry name" value="TM_Tm6sf2"/>
    <property type="match status" value="1"/>
</dbReference>
<reference evidence="13" key="2">
    <citation type="submission" date="2025-08" db="UniProtKB">
        <authorList>
            <consortium name="Ensembl"/>
        </authorList>
    </citation>
    <scope>IDENTIFICATION</scope>
</reference>
<evidence type="ECO:0000256" key="4">
    <source>
        <dbReference type="ARBA" id="ARBA00022989"/>
    </source>
</evidence>
<dbReference type="PANTHER" id="PTHR14568:SF10">
    <property type="entry name" value="TRANSMEMBRANE 6 SUPERFAMILY MEMBER 1"/>
    <property type="match status" value="1"/>
</dbReference>
<feature type="transmembrane region" description="Helical" evidence="11">
    <location>
        <begin position="207"/>
        <end position="224"/>
    </location>
</feature>
<proteinExistence type="inferred from homology"/>
<keyword evidence="2 10" id="KW-0812">Transmembrane</keyword>
<dbReference type="InterPro" id="IPR059044">
    <property type="entry name" value="TM_Tm6sf1/2"/>
</dbReference>
<reference evidence="13" key="3">
    <citation type="submission" date="2025-09" db="UniProtKB">
        <authorList>
            <consortium name="Ensembl"/>
        </authorList>
    </citation>
    <scope>IDENTIFICATION</scope>
</reference>
<dbReference type="GO" id="GO:0005765">
    <property type="term" value="C:lysosomal membrane"/>
    <property type="evidence" value="ECO:0007669"/>
    <property type="project" value="UniProtKB-SubCell"/>
</dbReference>
<feature type="domain" description="EXPERA" evidence="12">
    <location>
        <begin position="203"/>
        <end position="337"/>
    </location>
</feature>
<gene>
    <name evidence="13" type="primary">TM6SF1</name>
</gene>
<feature type="transmembrane region" description="Helical" evidence="11">
    <location>
        <begin position="255"/>
        <end position="274"/>
    </location>
</feature>
<keyword evidence="5 10" id="KW-0472">Membrane</keyword>
<evidence type="ECO:0000256" key="2">
    <source>
        <dbReference type="ARBA" id="ARBA00022692"/>
    </source>
</evidence>
<organism evidence="13 14">
    <name type="scientific">Erpetoichthys calabaricus</name>
    <name type="common">Rope fish</name>
    <name type="synonym">Calamoichthys calabaricus</name>
    <dbReference type="NCBI Taxonomy" id="27687"/>
    <lineage>
        <taxon>Eukaryota</taxon>
        <taxon>Metazoa</taxon>
        <taxon>Chordata</taxon>
        <taxon>Craniata</taxon>
        <taxon>Vertebrata</taxon>
        <taxon>Euteleostomi</taxon>
        <taxon>Actinopterygii</taxon>
        <taxon>Polypteriformes</taxon>
        <taxon>Polypteridae</taxon>
        <taxon>Erpetoichthys</taxon>
    </lineage>
</organism>
<comment type="similarity">
    <text evidence="7">Belongs to the TM6SF family.</text>
</comment>
<keyword evidence="4 10" id="KW-1133">Transmembrane helix</keyword>
<dbReference type="InterPro" id="IPR047195">
    <property type="entry name" value="TM6SF1-like"/>
</dbReference>
<feature type="transmembrane region" description="Helical" evidence="11">
    <location>
        <begin position="63"/>
        <end position="82"/>
    </location>
</feature>
<evidence type="ECO:0000256" key="8">
    <source>
        <dbReference type="ARBA" id="ARBA00037773"/>
    </source>
</evidence>
<evidence type="ECO:0000313" key="13">
    <source>
        <dbReference type="Ensembl" id="ENSECRP00000030792.1"/>
    </source>
</evidence>
<evidence type="ECO:0000313" key="14">
    <source>
        <dbReference type="Proteomes" id="UP000694620"/>
    </source>
</evidence>
<evidence type="ECO:0000256" key="6">
    <source>
        <dbReference type="ARBA" id="ARBA00023228"/>
    </source>
</evidence>
<evidence type="ECO:0000256" key="10">
    <source>
        <dbReference type="PROSITE-ProRule" id="PRU01087"/>
    </source>
</evidence>
<comment type="subcellular location">
    <subcellularLocation>
        <location evidence="1">Lysosome membrane</location>
        <topology evidence="1">Multi-pass membrane protein</topology>
    </subcellularLocation>
</comment>
<protein>
    <recommendedName>
        <fullName evidence="9">Transmembrane 6 superfamily member 1</fullName>
    </recommendedName>
</protein>
<evidence type="ECO:0000256" key="1">
    <source>
        <dbReference type="ARBA" id="ARBA00004155"/>
    </source>
</evidence>
<keyword evidence="6" id="KW-0458">Lysosome</keyword>
<sequence length="357" mass="40104">MTASAGTGVFVLSLLSVPLTYLFNLLFHANSGGAVFVAGALILLITAILARILLKQKPPKDPLFYVFAVFAFMSVVNLIIGLEQDSIIDGFVTFYLKEGEPHLNTAHGHMICYWDGSFHYLMYLLMITAITWGDEYRTIGLYWVGSVLMSLVVYLLGNAVGKKALCVILPVWASFRIFSQPLTRDVPSKVKIKKIKGLTGRPLDCVFVLYFLLALGFSIFRGLVTLDCPAKLCQQYVQFQEPYLKDPTAYPKIQMLMYMLYCVPFYIVTIYALLVPGCSWTADLALLHAGALAQGQFSHIGASLHTRTPFSYRVPEEAKTMFLFINLVYGLLPQLFAYRCVTNPEFFLKNKENQKTE</sequence>
<dbReference type="Ensembl" id="ENSECRT00000031440.1">
    <property type="protein sequence ID" value="ENSECRP00000030792.1"/>
    <property type="gene ID" value="ENSECRG00000020778.1"/>
</dbReference>
<reference evidence="13" key="1">
    <citation type="submission" date="2021-06" db="EMBL/GenBank/DDBJ databases">
        <authorList>
            <consortium name="Wellcome Sanger Institute Data Sharing"/>
        </authorList>
    </citation>
    <scope>NUCLEOTIDE SEQUENCE [LARGE SCALE GENOMIC DNA]</scope>
</reference>
<dbReference type="PANTHER" id="PTHR14568">
    <property type="entry name" value="TRANSMEMBRANE SUPERFAMILY 6 MEMBER 1/2"/>
    <property type="match status" value="1"/>
</dbReference>
<accession>A0A8C4TF65</accession>
<dbReference type="GeneTree" id="ENSGT00390000012913"/>
<dbReference type="AlphaFoldDB" id="A0A8C4TF65"/>
<dbReference type="Proteomes" id="UP000694620">
    <property type="component" value="Chromosome 17"/>
</dbReference>
<evidence type="ECO:0000256" key="9">
    <source>
        <dbReference type="ARBA" id="ARBA00040707"/>
    </source>
</evidence>
<feature type="transmembrane region" description="Helical" evidence="11">
    <location>
        <begin position="7"/>
        <end position="27"/>
    </location>
</feature>
<name>A0A8C4TF65_ERPCA</name>
<feature type="transmembrane region" description="Helical" evidence="11">
    <location>
        <begin position="321"/>
        <end position="341"/>
    </location>
</feature>
<keyword evidence="3" id="KW-0677">Repeat</keyword>
<feature type="transmembrane region" description="Helical" evidence="11">
    <location>
        <begin position="117"/>
        <end position="133"/>
    </location>
</feature>